<dbReference type="Proteomes" id="UP001164746">
    <property type="component" value="Chromosome 11"/>
</dbReference>
<gene>
    <name evidence="1" type="ORF">MAR_000285</name>
</gene>
<evidence type="ECO:0000313" key="2">
    <source>
        <dbReference type="Proteomes" id="UP001164746"/>
    </source>
</evidence>
<keyword evidence="2" id="KW-1185">Reference proteome</keyword>
<name>A0ABY7FBN6_MYAAR</name>
<dbReference type="InterPro" id="IPR009563">
    <property type="entry name" value="SSSCA1"/>
</dbReference>
<proteinExistence type="predicted"/>
<organism evidence="1 2">
    <name type="scientific">Mya arenaria</name>
    <name type="common">Soft-shell clam</name>
    <dbReference type="NCBI Taxonomy" id="6604"/>
    <lineage>
        <taxon>Eukaryota</taxon>
        <taxon>Metazoa</taxon>
        <taxon>Spiralia</taxon>
        <taxon>Lophotrochozoa</taxon>
        <taxon>Mollusca</taxon>
        <taxon>Bivalvia</taxon>
        <taxon>Autobranchia</taxon>
        <taxon>Heteroconchia</taxon>
        <taxon>Euheterodonta</taxon>
        <taxon>Imparidentia</taxon>
        <taxon>Neoheterodontei</taxon>
        <taxon>Myida</taxon>
        <taxon>Myoidea</taxon>
        <taxon>Myidae</taxon>
        <taxon>Mya</taxon>
    </lineage>
</organism>
<dbReference type="PANTHER" id="PTHR16537">
    <property type="entry name" value="SJOEGREN SYNDROME/SCLERODERMA AUTOANTIGEN 1"/>
    <property type="match status" value="1"/>
</dbReference>
<reference evidence="1" key="1">
    <citation type="submission" date="2022-11" db="EMBL/GenBank/DDBJ databases">
        <title>Centuries of genome instability and evolution in soft-shell clam transmissible cancer (bioRxiv).</title>
        <authorList>
            <person name="Hart S.F.M."/>
            <person name="Yonemitsu M.A."/>
            <person name="Giersch R.M."/>
            <person name="Beal B.F."/>
            <person name="Arriagada G."/>
            <person name="Davis B.W."/>
            <person name="Ostrander E.A."/>
            <person name="Goff S.P."/>
            <person name="Metzger M.J."/>
        </authorList>
    </citation>
    <scope>NUCLEOTIDE SEQUENCE</scope>
    <source>
        <strain evidence="1">MELC-2E11</strain>
        <tissue evidence="1">Siphon/mantle</tissue>
    </source>
</reference>
<dbReference type="Pfam" id="PF06677">
    <property type="entry name" value="Auto_anti-p27"/>
    <property type="match status" value="1"/>
</dbReference>
<dbReference type="PANTHER" id="PTHR16537:SF1">
    <property type="entry name" value="PROTEIN ZNRD2"/>
    <property type="match status" value="1"/>
</dbReference>
<dbReference type="InterPro" id="IPR051888">
    <property type="entry name" value="UPF0148_domain"/>
</dbReference>
<dbReference type="EMBL" id="CP111022">
    <property type="protein sequence ID" value="WAR18447.1"/>
    <property type="molecule type" value="Genomic_DNA"/>
</dbReference>
<sequence>MDDDYEWQPPSEAELKIIQARRERSDRISKLLGDYMLKGYKMLGICCQACSTILLQDKQGVNYCVACQELDTDIDKDDPVLCQAAARSQILEGSVADDEDRDDLSFMARMVPLSTQQHTTSHPPVLPAQQTSPVTIATASSTAGTSQSHTQALGLNFSPSVNVLCDKIKWATDELRESKSVEYSIHLCQLLKTSADALQNPR</sequence>
<protein>
    <submittedName>
        <fullName evidence="1">ZNRD2-like protein</fullName>
    </submittedName>
</protein>
<evidence type="ECO:0000313" key="1">
    <source>
        <dbReference type="EMBL" id="WAR18447.1"/>
    </source>
</evidence>
<accession>A0ABY7FBN6</accession>